<protein>
    <recommendedName>
        <fullName evidence="4">DUF378 domain-containing protein</fullName>
    </recommendedName>
</protein>
<keyword evidence="1" id="KW-1133">Transmembrane helix</keyword>
<name>A0A2H0RIJ3_9BACT</name>
<dbReference type="PANTHER" id="PTHR37304">
    <property type="entry name" value="MEMBRANE PROTEIN-RELATED"/>
    <property type="match status" value="1"/>
</dbReference>
<evidence type="ECO:0000313" key="2">
    <source>
        <dbReference type="EMBL" id="PIR46313.1"/>
    </source>
</evidence>
<keyword evidence="1" id="KW-0812">Transmembrane</keyword>
<keyword evidence="1" id="KW-0472">Membrane</keyword>
<dbReference type="InterPro" id="IPR007211">
    <property type="entry name" value="DUF378"/>
</dbReference>
<sequence>MKCNPSGKCCWAGKLAWLLLIIGGLNWGLVGIGGFAGGDWNVVHMILGSWAWLEWVVYILVGLSALVGLFGCRCSKCKGSSEGSNTNA</sequence>
<reference evidence="2 3" key="1">
    <citation type="submission" date="2017-09" db="EMBL/GenBank/DDBJ databases">
        <title>Depth-based differentiation of microbial function through sediment-hosted aquifers and enrichment of novel symbionts in the deep terrestrial subsurface.</title>
        <authorList>
            <person name="Probst A.J."/>
            <person name="Ladd B."/>
            <person name="Jarett J.K."/>
            <person name="Geller-Mcgrath D.E."/>
            <person name="Sieber C.M."/>
            <person name="Emerson J.B."/>
            <person name="Anantharaman K."/>
            <person name="Thomas B.C."/>
            <person name="Malmstrom R."/>
            <person name="Stieglmeier M."/>
            <person name="Klingl A."/>
            <person name="Woyke T."/>
            <person name="Ryan C.M."/>
            <person name="Banfield J.F."/>
        </authorList>
    </citation>
    <scope>NUCLEOTIDE SEQUENCE [LARGE SCALE GENOMIC DNA]</scope>
    <source>
        <strain evidence="2">CG10_big_fil_rev_8_21_14_0_10_45_14</strain>
    </source>
</reference>
<dbReference type="Pfam" id="PF04070">
    <property type="entry name" value="DUF378"/>
    <property type="match status" value="1"/>
</dbReference>
<dbReference type="EMBL" id="PCYL01000047">
    <property type="protein sequence ID" value="PIR46313.1"/>
    <property type="molecule type" value="Genomic_DNA"/>
</dbReference>
<comment type="caution">
    <text evidence="2">The sequence shown here is derived from an EMBL/GenBank/DDBJ whole genome shotgun (WGS) entry which is preliminary data.</text>
</comment>
<feature type="transmembrane region" description="Helical" evidence="1">
    <location>
        <begin position="15"/>
        <end position="35"/>
    </location>
</feature>
<gene>
    <name evidence="2" type="ORF">COV07_04430</name>
</gene>
<accession>A0A2H0RIJ3</accession>
<organism evidence="2 3">
    <name type="scientific">Candidatus Vogelbacteria bacterium CG10_big_fil_rev_8_21_14_0_10_45_14</name>
    <dbReference type="NCBI Taxonomy" id="1975042"/>
    <lineage>
        <taxon>Bacteria</taxon>
        <taxon>Candidatus Vogeliibacteriota</taxon>
    </lineage>
</organism>
<evidence type="ECO:0008006" key="4">
    <source>
        <dbReference type="Google" id="ProtNLM"/>
    </source>
</evidence>
<dbReference type="Proteomes" id="UP000230833">
    <property type="component" value="Unassembled WGS sequence"/>
</dbReference>
<proteinExistence type="predicted"/>
<evidence type="ECO:0000256" key="1">
    <source>
        <dbReference type="SAM" id="Phobius"/>
    </source>
</evidence>
<dbReference type="AlphaFoldDB" id="A0A2H0RIJ3"/>
<dbReference type="PANTHER" id="PTHR37304:SF1">
    <property type="entry name" value="MEMBRANE PROTEIN"/>
    <property type="match status" value="1"/>
</dbReference>
<feature type="transmembrane region" description="Helical" evidence="1">
    <location>
        <begin position="55"/>
        <end position="72"/>
    </location>
</feature>
<evidence type="ECO:0000313" key="3">
    <source>
        <dbReference type="Proteomes" id="UP000230833"/>
    </source>
</evidence>